<keyword evidence="1" id="KW-0560">Oxidoreductase</keyword>
<evidence type="ECO:0000313" key="4">
    <source>
        <dbReference type="EMBL" id="RKF12988.1"/>
    </source>
</evidence>
<gene>
    <name evidence="4" type="ORF">D6850_15915</name>
</gene>
<dbReference type="Pfam" id="PF01613">
    <property type="entry name" value="Flavin_Reduct"/>
    <property type="match status" value="1"/>
</dbReference>
<dbReference type="AlphaFoldDB" id="A0A3A8AR30"/>
<dbReference type="Gene3D" id="3.90.79.10">
    <property type="entry name" value="Nucleoside Triphosphate Pyrophosphohydrolase"/>
    <property type="match status" value="1"/>
</dbReference>
<dbReference type="SUPFAM" id="SSF50475">
    <property type="entry name" value="FMN-binding split barrel"/>
    <property type="match status" value="1"/>
</dbReference>
<dbReference type="InterPro" id="IPR050268">
    <property type="entry name" value="NADH-dep_flavin_reductase"/>
</dbReference>
<dbReference type="GO" id="GO:0042602">
    <property type="term" value="F:riboflavin reductase (NADPH) activity"/>
    <property type="evidence" value="ECO:0007669"/>
    <property type="project" value="TreeGrafter"/>
</dbReference>
<dbReference type="InterPro" id="IPR012349">
    <property type="entry name" value="Split_barrel_FMN-bd"/>
</dbReference>
<dbReference type="GO" id="GO:0006208">
    <property type="term" value="P:pyrimidine nucleobase catabolic process"/>
    <property type="evidence" value="ECO:0007669"/>
    <property type="project" value="TreeGrafter"/>
</dbReference>
<evidence type="ECO:0000313" key="5">
    <source>
        <dbReference type="Proteomes" id="UP000281128"/>
    </source>
</evidence>
<accession>A0A3A8AR30</accession>
<evidence type="ECO:0000259" key="3">
    <source>
        <dbReference type="SMART" id="SM00903"/>
    </source>
</evidence>
<dbReference type="InterPro" id="IPR002563">
    <property type="entry name" value="Flavin_Rdtase-like_dom"/>
</dbReference>
<evidence type="ECO:0000256" key="2">
    <source>
        <dbReference type="SAM" id="MobiDB-lite"/>
    </source>
</evidence>
<dbReference type="Proteomes" id="UP000281128">
    <property type="component" value="Unassembled WGS sequence"/>
</dbReference>
<protein>
    <submittedName>
        <fullName evidence="4">Flavin reductase</fullName>
    </submittedName>
</protein>
<feature type="compositionally biased region" description="Polar residues" evidence="2">
    <location>
        <begin position="28"/>
        <end position="37"/>
    </location>
</feature>
<name>A0A3A8AR30_9RHOB</name>
<dbReference type="OrthoDB" id="9792858at2"/>
<dbReference type="PANTHER" id="PTHR30466">
    <property type="entry name" value="FLAVIN REDUCTASE"/>
    <property type="match status" value="1"/>
</dbReference>
<reference evidence="4 5" key="1">
    <citation type="submission" date="2018-09" db="EMBL/GenBank/DDBJ databases">
        <title>Roseovarius spongiae sp. nov., isolated from a marine sponge.</title>
        <authorList>
            <person name="Zhuang L."/>
            <person name="Luo L."/>
        </authorList>
    </citation>
    <scope>NUCLEOTIDE SEQUENCE [LARGE SCALE GENOMIC DNA]</scope>
    <source>
        <strain evidence="4 5">HN-E21</strain>
    </source>
</reference>
<feature type="region of interest" description="Disordered" evidence="2">
    <location>
        <begin position="1"/>
        <end position="38"/>
    </location>
</feature>
<dbReference type="GO" id="GO:0010181">
    <property type="term" value="F:FMN binding"/>
    <property type="evidence" value="ECO:0007669"/>
    <property type="project" value="InterPro"/>
</dbReference>
<sequence length="346" mass="37368">MWHPAAFSRIPGGNRPQDRPRAARQQNEARVSGTTPAMTEAEKRALRDAFGAFATGVTIVTALEPGGAPRGFTANSFTSVSLDPPLVLICIANAAHSCATFRAASHFGVNILAEDQRDLSGLFASQEPDKFAQTSWRPGAEGVPLLPGSLCRMVCERHEEVEAGDHVVLIGRVVSFDVSEGPPLGYHRGNYFSIGLEDRLVNAIAGAGVIRIGAILEREGAILLREDADGRMTVPVAPGDAPTLPGLIAMLEEAGLSVTLDHLYSVYEDAGRNDHAIIYHGAASGEAPEGMRYVPLEEVPLPRVESMAERAMLERYRQEYRHGKFGIYQGDAERGVVHTIPKARRK</sequence>
<comment type="caution">
    <text evidence="4">The sequence shown here is derived from an EMBL/GenBank/DDBJ whole genome shotgun (WGS) entry which is preliminary data.</text>
</comment>
<proteinExistence type="predicted"/>
<evidence type="ECO:0000256" key="1">
    <source>
        <dbReference type="ARBA" id="ARBA00023002"/>
    </source>
</evidence>
<dbReference type="SMART" id="SM00903">
    <property type="entry name" value="Flavin_Reduct"/>
    <property type="match status" value="1"/>
</dbReference>
<feature type="domain" description="Flavin reductase like" evidence="3">
    <location>
        <begin position="50"/>
        <end position="193"/>
    </location>
</feature>
<dbReference type="EMBL" id="RAPE01000005">
    <property type="protein sequence ID" value="RKF12988.1"/>
    <property type="molecule type" value="Genomic_DNA"/>
</dbReference>
<keyword evidence="5" id="KW-1185">Reference proteome</keyword>
<dbReference type="Gene3D" id="2.30.110.10">
    <property type="entry name" value="Electron Transport, Fmn-binding Protein, Chain A"/>
    <property type="match status" value="1"/>
</dbReference>
<organism evidence="4 5">
    <name type="scientific">Roseovarius spongiae</name>
    <dbReference type="NCBI Taxonomy" id="2320272"/>
    <lineage>
        <taxon>Bacteria</taxon>
        <taxon>Pseudomonadati</taxon>
        <taxon>Pseudomonadota</taxon>
        <taxon>Alphaproteobacteria</taxon>
        <taxon>Rhodobacterales</taxon>
        <taxon>Roseobacteraceae</taxon>
        <taxon>Roseovarius</taxon>
    </lineage>
</organism>
<dbReference type="PANTHER" id="PTHR30466:SF1">
    <property type="entry name" value="FMN REDUCTASE (NADH) RUTF"/>
    <property type="match status" value="1"/>
</dbReference>